<name>I0V0T1_9PSEU</name>
<sequence>MSIRDRQNVETVNDNGAGVQRFEINQRPAAKAKNPEFGTCVVALKIDDVSRIDVTVVDGLEDDSCQIAEVVAELLEPRLPAVP</sequence>
<dbReference type="EMBL" id="JH636049">
    <property type="protein sequence ID" value="EID53734.1"/>
    <property type="molecule type" value="Genomic_DNA"/>
</dbReference>
<accession>I0V0T1</accession>
<dbReference type="Proteomes" id="UP000004691">
    <property type="component" value="Unassembled WGS sequence"/>
</dbReference>
<keyword evidence="2" id="KW-1185">Reference proteome</keyword>
<proteinExistence type="predicted"/>
<dbReference type="AlphaFoldDB" id="I0V0T1"/>
<evidence type="ECO:0000313" key="1">
    <source>
        <dbReference type="EMBL" id="EID53734.1"/>
    </source>
</evidence>
<dbReference type="HOGENOM" id="CLU_121935_2_0_11"/>
<reference evidence="1 2" key="1">
    <citation type="submission" date="2012-01" db="EMBL/GenBank/DDBJ databases">
        <title>Improved High-Quality Draft sequence of Saccharomonospora xinjiangensis XJ-54.</title>
        <authorList>
            <consortium name="US DOE Joint Genome Institute"/>
            <person name="Lucas S."/>
            <person name="Han J."/>
            <person name="Lapidus A."/>
            <person name="Cheng J.-F."/>
            <person name="Goodwin L."/>
            <person name="Pitluck S."/>
            <person name="Peters L."/>
            <person name="Mikhailova N."/>
            <person name="Teshima H."/>
            <person name="Detter J.C."/>
            <person name="Han C."/>
            <person name="Tapia R."/>
            <person name="Land M."/>
            <person name="Hauser L."/>
            <person name="Kyrpides N."/>
            <person name="Ivanova N."/>
            <person name="Pagani I."/>
            <person name="Brambilla E.-M."/>
            <person name="Klenk H.-P."/>
            <person name="Woyke T."/>
        </authorList>
    </citation>
    <scope>NUCLEOTIDE SEQUENCE [LARGE SCALE GENOMIC DNA]</scope>
    <source>
        <strain evidence="1 2">XJ-54</strain>
    </source>
</reference>
<protein>
    <submittedName>
        <fullName evidence="1">Uncharacterized protein</fullName>
    </submittedName>
</protein>
<gene>
    <name evidence="1" type="ORF">SacxiDRAFT_1486</name>
</gene>
<organism evidence="1 2">
    <name type="scientific">Saccharomonospora xinjiangensis XJ-54</name>
    <dbReference type="NCBI Taxonomy" id="882086"/>
    <lineage>
        <taxon>Bacteria</taxon>
        <taxon>Bacillati</taxon>
        <taxon>Actinomycetota</taxon>
        <taxon>Actinomycetes</taxon>
        <taxon>Pseudonocardiales</taxon>
        <taxon>Pseudonocardiaceae</taxon>
        <taxon>Saccharomonospora</taxon>
    </lineage>
</organism>
<evidence type="ECO:0000313" key="2">
    <source>
        <dbReference type="Proteomes" id="UP000004691"/>
    </source>
</evidence>
<dbReference type="STRING" id="882086.SacxiDRAFT_1486"/>